<dbReference type="PRINTS" id="PR00723">
    <property type="entry name" value="SUBTILISIN"/>
</dbReference>
<feature type="signal peptide" evidence="8">
    <location>
        <begin position="1"/>
        <end position="17"/>
    </location>
</feature>
<dbReference type="InterPro" id="IPR050131">
    <property type="entry name" value="Peptidase_S8_subtilisin-like"/>
</dbReference>
<evidence type="ECO:0000313" key="12">
    <source>
        <dbReference type="Proteomes" id="UP000582016"/>
    </source>
</evidence>
<feature type="domain" description="Inhibitor I9" evidence="10">
    <location>
        <begin position="33"/>
        <end position="110"/>
    </location>
</feature>
<keyword evidence="5 6" id="KW-0720">Serine protease</keyword>
<keyword evidence="2 6" id="KW-0645">Protease</keyword>
<dbReference type="PANTHER" id="PTHR43806:SF58">
    <property type="entry name" value="ALKALINE PROTEASE 1-RELATED"/>
    <property type="match status" value="1"/>
</dbReference>
<dbReference type="Proteomes" id="UP000582016">
    <property type="component" value="Unassembled WGS sequence"/>
</dbReference>
<evidence type="ECO:0000256" key="7">
    <source>
        <dbReference type="RuleBase" id="RU003355"/>
    </source>
</evidence>
<dbReference type="OrthoDB" id="206201at2759"/>
<keyword evidence="12" id="KW-1185">Reference proteome</keyword>
<dbReference type="SUPFAM" id="SSF52743">
    <property type="entry name" value="Subtilisin-like"/>
    <property type="match status" value="1"/>
</dbReference>
<dbReference type="EMBL" id="JAAOAQ010000047">
    <property type="protein sequence ID" value="KAF5570212.1"/>
    <property type="molecule type" value="Genomic_DNA"/>
</dbReference>
<dbReference type="Gene3D" id="3.30.70.80">
    <property type="entry name" value="Peptidase S8 propeptide/proteinase inhibitor I9"/>
    <property type="match status" value="1"/>
</dbReference>
<dbReference type="InterPro" id="IPR010259">
    <property type="entry name" value="S8pro/Inhibitor_I9"/>
</dbReference>
<organism evidence="11 12">
    <name type="scientific">Fusarium phyllophilum</name>
    <dbReference type="NCBI Taxonomy" id="47803"/>
    <lineage>
        <taxon>Eukaryota</taxon>
        <taxon>Fungi</taxon>
        <taxon>Dikarya</taxon>
        <taxon>Ascomycota</taxon>
        <taxon>Pezizomycotina</taxon>
        <taxon>Sordariomycetes</taxon>
        <taxon>Hypocreomycetidae</taxon>
        <taxon>Hypocreales</taxon>
        <taxon>Nectriaceae</taxon>
        <taxon>Fusarium</taxon>
        <taxon>Fusarium fujikuroi species complex</taxon>
    </lineage>
</organism>
<feature type="chain" id="PRO_5034386066" evidence="8">
    <location>
        <begin position="18"/>
        <end position="396"/>
    </location>
</feature>
<dbReference type="InterPro" id="IPR037045">
    <property type="entry name" value="S8pro/Inhibitor_I9_sf"/>
</dbReference>
<evidence type="ECO:0000259" key="10">
    <source>
        <dbReference type="Pfam" id="PF05922"/>
    </source>
</evidence>
<keyword evidence="3 8" id="KW-0732">Signal</keyword>
<dbReference type="GO" id="GO:0004252">
    <property type="term" value="F:serine-type endopeptidase activity"/>
    <property type="evidence" value="ECO:0007669"/>
    <property type="project" value="UniProtKB-UniRule"/>
</dbReference>
<dbReference type="PROSITE" id="PS51892">
    <property type="entry name" value="SUBTILASE"/>
    <property type="match status" value="1"/>
</dbReference>
<evidence type="ECO:0000256" key="6">
    <source>
        <dbReference type="PROSITE-ProRule" id="PRU01240"/>
    </source>
</evidence>
<feature type="domain" description="Peptidase S8/S53" evidence="9">
    <location>
        <begin position="147"/>
        <end position="374"/>
    </location>
</feature>
<dbReference type="InterPro" id="IPR023827">
    <property type="entry name" value="Peptidase_S8_Asp-AS"/>
</dbReference>
<dbReference type="InterPro" id="IPR034193">
    <property type="entry name" value="PCSK9_ProteinaseK-like"/>
</dbReference>
<dbReference type="Pfam" id="PF05922">
    <property type="entry name" value="Inhibitor_I9"/>
    <property type="match status" value="1"/>
</dbReference>
<dbReference type="FunFam" id="3.40.50.200:FF:000014">
    <property type="entry name" value="Proteinase K"/>
    <property type="match status" value="1"/>
</dbReference>
<evidence type="ECO:0000256" key="3">
    <source>
        <dbReference type="ARBA" id="ARBA00022729"/>
    </source>
</evidence>
<evidence type="ECO:0000259" key="9">
    <source>
        <dbReference type="Pfam" id="PF00082"/>
    </source>
</evidence>
<dbReference type="SUPFAM" id="SSF54897">
    <property type="entry name" value="Protease propeptides/inhibitors"/>
    <property type="match status" value="1"/>
</dbReference>
<dbReference type="InterPro" id="IPR015500">
    <property type="entry name" value="Peptidase_S8_subtilisin-rel"/>
</dbReference>
<evidence type="ECO:0000256" key="8">
    <source>
        <dbReference type="SAM" id="SignalP"/>
    </source>
</evidence>
<comment type="caution">
    <text evidence="11">The sequence shown here is derived from an EMBL/GenBank/DDBJ whole genome shotgun (WGS) entry which is preliminary data.</text>
</comment>
<dbReference type="InterPro" id="IPR036852">
    <property type="entry name" value="Peptidase_S8/S53_dom_sf"/>
</dbReference>
<evidence type="ECO:0000256" key="1">
    <source>
        <dbReference type="ARBA" id="ARBA00011073"/>
    </source>
</evidence>
<gene>
    <name evidence="11" type="ORF">FPHYL_1488</name>
</gene>
<evidence type="ECO:0000256" key="2">
    <source>
        <dbReference type="ARBA" id="ARBA00022670"/>
    </source>
</evidence>
<dbReference type="PROSITE" id="PS00136">
    <property type="entry name" value="SUBTILASE_ASP"/>
    <property type="match status" value="1"/>
</dbReference>
<evidence type="ECO:0000256" key="5">
    <source>
        <dbReference type="ARBA" id="ARBA00022825"/>
    </source>
</evidence>
<feature type="active site" description="Charge relay system" evidence="6">
    <location>
        <position position="341"/>
    </location>
</feature>
<dbReference type="InterPro" id="IPR000209">
    <property type="entry name" value="Peptidase_S8/S53_dom"/>
</dbReference>
<keyword evidence="4 6" id="KW-0378">Hydrolase</keyword>
<dbReference type="CDD" id="cd04077">
    <property type="entry name" value="Peptidases_S8_PCSK9_ProteinaseK_like"/>
    <property type="match status" value="1"/>
</dbReference>
<proteinExistence type="inferred from homology"/>
<accession>A0A8H5KBQ9</accession>
<feature type="active site" description="Charge relay system" evidence="6">
    <location>
        <position position="156"/>
    </location>
</feature>
<dbReference type="InterPro" id="IPR023828">
    <property type="entry name" value="Peptidase_S8_Ser-AS"/>
</dbReference>
<dbReference type="Gene3D" id="3.40.50.200">
    <property type="entry name" value="Peptidase S8/S53 domain"/>
    <property type="match status" value="1"/>
</dbReference>
<dbReference type="Pfam" id="PF00082">
    <property type="entry name" value="Peptidase_S8"/>
    <property type="match status" value="1"/>
</dbReference>
<protein>
    <submittedName>
        <fullName evidence="11">Alkaline protease (Oryzin)</fullName>
    </submittedName>
</protein>
<dbReference type="GO" id="GO:0005576">
    <property type="term" value="C:extracellular region"/>
    <property type="evidence" value="ECO:0007669"/>
    <property type="project" value="UniProtKB-ARBA"/>
</dbReference>
<reference evidence="11 12" key="1">
    <citation type="submission" date="2020-05" db="EMBL/GenBank/DDBJ databases">
        <title>Identification and distribution of gene clusters putatively required for synthesis of sphingolipid metabolism inhibitors in phylogenetically diverse species of the filamentous fungus Fusarium.</title>
        <authorList>
            <person name="Kim H.-S."/>
            <person name="Busman M."/>
            <person name="Brown D.W."/>
            <person name="Divon H."/>
            <person name="Uhlig S."/>
            <person name="Proctor R.H."/>
        </authorList>
    </citation>
    <scope>NUCLEOTIDE SEQUENCE [LARGE SCALE GENOMIC DNA]</scope>
    <source>
        <strain evidence="11 12">NRRL 13617</strain>
    </source>
</reference>
<feature type="active site" description="Charge relay system" evidence="6">
    <location>
        <position position="185"/>
    </location>
</feature>
<dbReference type="PANTHER" id="PTHR43806">
    <property type="entry name" value="PEPTIDASE S8"/>
    <property type="match status" value="1"/>
</dbReference>
<evidence type="ECO:0000313" key="11">
    <source>
        <dbReference type="EMBL" id="KAF5570212.1"/>
    </source>
</evidence>
<sequence>MLYKTVVSFGLATIALALPTATDKDSKGLLASKFIVALKPNANINLDLHARWVSDVHGQALARRGVESGGIDKTFSFPGFKGYSGSFDQDTIEIIKANSSVLHVEPEQTFTSASPVTQQSPPWGLSAISNANPPSSKASYTYDSTAGAGTFVYVLDSGIFLEHEEFQGRAVFGADTSGVSSKKQHGTLVAAIVNGATYGVAKKATVVDVQVLGDDGGSSSGVLSGLSWTVNDVVSKNRAGKAVINMSLSGGNSVIFNEAVQKAIDAGIPVVTAAGNANEDASKSSPGNQPNVITVAASNKDYQRWAWSNWGSACDIFAPGQDITSAWPTSASATYIASGTSEASPHVAGVIAYLLALEGSRTPAQIWSRLKELAIKDKITDVKGVPNLLVYNGIGK</sequence>
<dbReference type="PROSITE" id="PS00138">
    <property type="entry name" value="SUBTILASE_SER"/>
    <property type="match status" value="1"/>
</dbReference>
<dbReference type="GO" id="GO:0006508">
    <property type="term" value="P:proteolysis"/>
    <property type="evidence" value="ECO:0007669"/>
    <property type="project" value="UniProtKB-KW"/>
</dbReference>
<comment type="similarity">
    <text evidence="1 6 7">Belongs to the peptidase S8 family.</text>
</comment>
<name>A0A8H5KBQ9_9HYPO</name>
<dbReference type="AlphaFoldDB" id="A0A8H5KBQ9"/>
<evidence type="ECO:0000256" key="4">
    <source>
        <dbReference type="ARBA" id="ARBA00022801"/>
    </source>
</evidence>